<dbReference type="Proteomes" id="UP000215134">
    <property type="component" value="Chromosome 1"/>
</dbReference>
<gene>
    <name evidence="1" type="ORF">SAMEA4384070_01380</name>
</gene>
<evidence type="ECO:0000313" key="2">
    <source>
        <dbReference type="Proteomes" id="UP000215134"/>
    </source>
</evidence>
<dbReference type="KEGG" id="sfj:SAMEA4384070_1380"/>
<dbReference type="EMBL" id="LT906479">
    <property type="protein sequence ID" value="SNV96620.1"/>
    <property type="molecule type" value="Genomic_DNA"/>
</dbReference>
<dbReference type="AlphaFoldDB" id="A0A240BM93"/>
<reference evidence="1 2" key="1">
    <citation type="submission" date="2017-06" db="EMBL/GenBank/DDBJ databases">
        <authorList>
            <consortium name="Pathogen Informatics"/>
        </authorList>
    </citation>
    <scope>NUCLEOTIDE SEQUENCE [LARGE SCALE GENOMIC DNA]</scope>
    <source>
        <strain evidence="1 2">NCTC12148</strain>
    </source>
</reference>
<organism evidence="1 2">
    <name type="scientific">Serratia ficaria</name>
    <dbReference type="NCBI Taxonomy" id="61651"/>
    <lineage>
        <taxon>Bacteria</taxon>
        <taxon>Pseudomonadati</taxon>
        <taxon>Pseudomonadota</taxon>
        <taxon>Gammaproteobacteria</taxon>
        <taxon>Enterobacterales</taxon>
        <taxon>Yersiniaceae</taxon>
        <taxon>Serratia</taxon>
    </lineage>
</organism>
<name>A0A240BM93_SERFI</name>
<protein>
    <submittedName>
        <fullName evidence="1">Uncharacterized protein</fullName>
    </submittedName>
</protein>
<accession>A0A240BM93</accession>
<sequence length="42" mass="4411">MPDFSRCAFSEGYGDRSLNVPLAGDDVTPSINISRAALQPAA</sequence>
<proteinExistence type="predicted"/>
<evidence type="ECO:0000313" key="1">
    <source>
        <dbReference type="EMBL" id="SNV96620.1"/>
    </source>
</evidence>
<keyword evidence="2" id="KW-1185">Reference proteome</keyword>